<dbReference type="EMBL" id="QXFT01002141">
    <property type="protein sequence ID" value="KAE9303207.1"/>
    <property type="molecule type" value="Genomic_DNA"/>
</dbReference>
<evidence type="ECO:0000313" key="2">
    <source>
        <dbReference type="EMBL" id="KAE9303207.1"/>
    </source>
</evidence>
<accession>A0A6A4D8S8</accession>
<keyword evidence="3" id="KW-1185">Reference proteome</keyword>
<dbReference type="Proteomes" id="UP000434957">
    <property type="component" value="Unassembled WGS sequence"/>
</dbReference>
<evidence type="ECO:0000256" key="1">
    <source>
        <dbReference type="SAM" id="MobiDB-lite"/>
    </source>
</evidence>
<dbReference type="AlphaFoldDB" id="A0A6A4D8S8"/>
<comment type="caution">
    <text evidence="2">The sequence shown here is derived from an EMBL/GenBank/DDBJ whole genome shotgun (WGS) entry which is preliminary data.</text>
</comment>
<gene>
    <name evidence="2" type="ORF">PR003_g22064</name>
</gene>
<name>A0A6A4D8S8_9STRA</name>
<organism evidence="2 3">
    <name type="scientific">Phytophthora rubi</name>
    <dbReference type="NCBI Taxonomy" id="129364"/>
    <lineage>
        <taxon>Eukaryota</taxon>
        <taxon>Sar</taxon>
        <taxon>Stramenopiles</taxon>
        <taxon>Oomycota</taxon>
        <taxon>Peronosporomycetes</taxon>
        <taxon>Peronosporales</taxon>
        <taxon>Peronosporaceae</taxon>
        <taxon>Phytophthora</taxon>
    </lineage>
</organism>
<feature type="compositionally biased region" description="Polar residues" evidence="1">
    <location>
        <begin position="354"/>
        <end position="372"/>
    </location>
</feature>
<reference evidence="2 3" key="1">
    <citation type="submission" date="2018-08" db="EMBL/GenBank/DDBJ databases">
        <title>Genomic investigation of the strawberry pathogen Phytophthora fragariae indicates pathogenicity is determined by transcriptional variation in three key races.</title>
        <authorList>
            <person name="Adams T.M."/>
            <person name="Armitage A.D."/>
            <person name="Sobczyk M.K."/>
            <person name="Bates H.J."/>
            <person name="Dunwell J.M."/>
            <person name="Nellist C.F."/>
            <person name="Harrison R.J."/>
        </authorList>
    </citation>
    <scope>NUCLEOTIDE SEQUENCE [LARGE SCALE GENOMIC DNA]</scope>
    <source>
        <strain evidence="2 3">SCRP333</strain>
    </source>
</reference>
<protein>
    <submittedName>
        <fullName evidence="2">Uncharacterized protein</fullName>
    </submittedName>
</protein>
<evidence type="ECO:0000313" key="3">
    <source>
        <dbReference type="Proteomes" id="UP000434957"/>
    </source>
</evidence>
<feature type="compositionally biased region" description="Low complexity" evidence="1">
    <location>
        <begin position="373"/>
        <end position="385"/>
    </location>
</feature>
<feature type="region of interest" description="Disordered" evidence="1">
    <location>
        <begin position="346"/>
        <end position="400"/>
    </location>
</feature>
<sequence>MFNPAYFSKHDIESLRGLCERPAAAISGRRLREGTTEEWRIISGIAEGTVVCRRQPDFLKSILDSKECIRLYRTIQRQVEGELQLKLRGQARVHPARQDTHALQEDILAAGEALHMNTVELGRMLHLTKTISYNHVQRSIHLFFFDRATARKYQLLAIPYNRTIYHLVNVHAPDTGSVSARQLGRDGTRPMPQREYEVHIRNVTRFTDVGRLTAYLQKNIVAAIELEDMDTCTPNSRTSTVWRLIVKTAECPDFLRGIVRIMWYGRPLVLQHPDARQRLQCLRCGNMGHTVARCRYTDSQLTGPGGRVATEQEVARLEDLAKPFGSLEEVKQTAAKRLALQEAADRKAQEAIQPRQTAPETMPSNEGGASTRPSSCASAPVAAASGGQVVNPEPKKPWIA</sequence>
<proteinExistence type="predicted"/>